<reference evidence="2" key="1">
    <citation type="journal article" date="2005" name="PLoS Biol.">
        <title>The genomes of Oryza sativa: a history of duplications.</title>
        <authorList>
            <person name="Yu J."/>
            <person name="Wang J."/>
            <person name="Lin W."/>
            <person name="Li S."/>
            <person name="Li H."/>
            <person name="Zhou J."/>
            <person name="Ni P."/>
            <person name="Dong W."/>
            <person name="Hu S."/>
            <person name="Zeng C."/>
            <person name="Zhang J."/>
            <person name="Zhang Y."/>
            <person name="Li R."/>
            <person name="Xu Z."/>
            <person name="Li S."/>
            <person name="Li X."/>
            <person name="Zheng H."/>
            <person name="Cong L."/>
            <person name="Lin L."/>
            <person name="Yin J."/>
            <person name="Geng J."/>
            <person name="Li G."/>
            <person name="Shi J."/>
            <person name="Liu J."/>
            <person name="Lv H."/>
            <person name="Li J."/>
            <person name="Wang J."/>
            <person name="Deng Y."/>
            <person name="Ran L."/>
            <person name="Shi X."/>
            <person name="Wang X."/>
            <person name="Wu Q."/>
            <person name="Li C."/>
            <person name="Ren X."/>
            <person name="Wang J."/>
            <person name="Wang X."/>
            <person name="Li D."/>
            <person name="Liu D."/>
            <person name="Zhang X."/>
            <person name="Ji Z."/>
            <person name="Zhao W."/>
            <person name="Sun Y."/>
            <person name="Zhang Z."/>
            <person name="Bao J."/>
            <person name="Han Y."/>
            <person name="Dong L."/>
            <person name="Ji J."/>
            <person name="Chen P."/>
            <person name="Wu S."/>
            <person name="Liu J."/>
            <person name="Xiao Y."/>
            <person name="Bu D."/>
            <person name="Tan J."/>
            <person name="Yang L."/>
            <person name="Ye C."/>
            <person name="Zhang J."/>
            <person name="Xu J."/>
            <person name="Zhou Y."/>
            <person name="Yu Y."/>
            <person name="Zhang B."/>
            <person name="Zhuang S."/>
            <person name="Wei H."/>
            <person name="Liu B."/>
            <person name="Lei M."/>
            <person name="Yu H."/>
            <person name="Li Y."/>
            <person name="Xu H."/>
            <person name="Wei S."/>
            <person name="He X."/>
            <person name="Fang L."/>
            <person name="Zhang Z."/>
            <person name="Zhang Y."/>
            <person name="Huang X."/>
            <person name="Su Z."/>
            <person name="Tong W."/>
            <person name="Li J."/>
            <person name="Tong Z."/>
            <person name="Li S."/>
            <person name="Ye J."/>
            <person name="Wang L."/>
            <person name="Fang L."/>
            <person name="Lei T."/>
            <person name="Chen C."/>
            <person name="Chen H."/>
            <person name="Xu Z."/>
            <person name="Li H."/>
            <person name="Huang H."/>
            <person name="Zhang F."/>
            <person name="Xu H."/>
            <person name="Li N."/>
            <person name="Zhao C."/>
            <person name="Li S."/>
            <person name="Dong L."/>
            <person name="Huang Y."/>
            <person name="Li L."/>
            <person name="Xi Y."/>
            <person name="Qi Q."/>
            <person name="Li W."/>
            <person name="Zhang B."/>
            <person name="Hu W."/>
            <person name="Zhang Y."/>
            <person name="Tian X."/>
            <person name="Jiao Y."/>
            <person name="Liang X."/>
            <person name="Jin J."/>
            <person name="Gao L."/>
            <person name="Zheng W."/>
            <person name="Hao B."/>
            <person name="Liu S."/>
            <person name="Wang W."/>
            <person name="Yuan L."/>
            <person name="Cao M."/>
            <person name="McDermott J."/>
            <person name="Samudrala R."/>
            <person name="Wang J."/>
            <person name="Wong G.K."/>
            <person name="Yang H."/>
        </authorList>
    </citation>
    <scope>NUCLEOTIDE SEQUENCE [LARGE SCALE GENOMIC DNA]</scope>
</reference>
<evidence type="ECO:0000313" key="2">
    <source>
        <dbReference type="EMBL" id="EAZ22998.1"/>
    </source>
</evidence>
<organism evidence="2">
    <name type="scientific">Oryza sativa subsp. japonica</name>
    <name type="common">Rice</name>
    <dbReference type="NCBI Taxonomy" id="39947"/>
    <lineage>
        <taxon>Eukaryota</taxon>
        <taxon>Viridiplantae</taxon>
        <taxon>Streptophyta</taxon>
        <taxon>Embryophyta</taxon>
        <taxon>Tracheophyta</taxon>
        <taxon>Spermatophyta</taxon>
        <taxon>Magnoliopsida</taxon>
        <taxon>Liliopsida</taxon>
        <taxon>Poales</taxon>
        <taxon>Poaceae</taxon>
        <taxon>BOP clade</taxon>
        <taxon>Oryzoideae</taxon>
        <taxon>Oryzeae</taxon>
        <taxon>Oryzinae</taxon>
        <taxon>Oryza</taxon>
        <taxon>Oryza sativa</taxon>
    </lineage>
</organism>
<feature type="region of interest" description="Disordered" evidence="1">
    <location>
        <begin position="65"/>
        <end position="100"/>
    </location>
</feature>
<accession>A0A8J8XFL9</accession>
<proteinExistence type="predicted"/>
<feature type="compositionally biased region" description="Basic and acidic residues" evidence="1">
    <location>
        <begin position="70"/>
        <end position="80"/>
    </location>
</feature>
<sequence>MEGLGRRGRNGEYLRLLDTHDGDGANNESVPTTGSHPVSREKEILQMKKKLAVFHLAVSMDGNKVKTIGKKGEHGSEASKERKRNRGSRNGRGQLGGIDEDTVKHSCSQTVTGNCGRRYRTTVGCPVRTDKPSQACSQRMDGLLFFPAHHTLVEWTMSTKPMAIFTRAEGNLSLQQHISPREA</sequence>
<feature type="region of interest" description="Disordered" evidence="1">
    <location>
        <begin position="16"/>
        <end position="40"/>
    </location>
</feature>
<feature type="compositionally biased region" description="Polar residues" evidence="1">
    <location>
        <begin position="26"/>
        <end position="36"/>
    </location>
</feature>
<dbReference type="AlphaFoldDB" id="A0A8J8XFL9"/>
<name>A0A8J8XFL9_ORYSJ</name>
<evidence type="ECO:0000256" key="1">
    <source>
        <dbReference type="SAM" id="MobiDB-lite"/>
    </source>
</evidence>
<dbReference type="Proteomes" id="UP000007752">
    <property type="component" value="Chromosome 2"/>
</dbReference>
<dbReference type="EMBL" id="CM000139">
    <property type="protein sequence ID" value="EAZ22998.1"/>
    <property type="molecule type" value="Genomic_DNA"/>
</dbReference>
<protein>
    <submittedName>
        <fullName evidence="2">Uncharacterized protein</fullName>
    </submittedName>
</protein>
<reference evidence="2" key="2">
    <citation type="submission" date="2008-12" db="EMBL/GenBank/DDBJ databases">
        <title>Improved gene annotation of the rice (Oryza sativa) genomes.</title>
        <authorList>
            <person name="Wang J."/>
            <person name="Li R."/>
            <person name="Fan W."/>
            <person name="Huang Q."/>
            <person name="Zhang J."/>
            <person name="Zhou Y."/>
            <person name="Hu Y."/>
            <person name="Zi S."/>
            <person name="Li J."/>
            <person name="Ni P."/>
            <person name="Zheng H."/>
            <person name="Zhang Y."/>
            <person name="Zhao M."/>
            <person name="Hao Q."/>
            <person name="McDermott J."/>
            <person name="Samudrala R."/>
            <person name="Kristiansen K."/>
            <person name="Wong G.K.-S."/>
        </authorList>
    </citation>
    <scope>NUCLEOTIDE SEQUENCE</scope>
</reference>
<gene>
    <name evidence="2" type="ORF">OsJ_06693</name>
</gene>